<organism evidence="1 2">
    <name type="scientific">Pleurodeles waltl</name>
    <name type="common">Iberian ribbed newt</name>
    <dbReference type="NCBI Taxonomy" id="8319"/>
    <lineage>
        <taxon>Eukaryota</taxon>
        <taxon>Metazoa</taxon>
        <taxon>Chordata</taxon>
        <taxon>Craniata</taxon>
        <taxon>Vertebrata</taxon>
        <taxon>Euteleostomi</taxon>
        <taxon>Amphibia</taxon>
        <taxon>Batrachia</taxon>
        <taxon>Caudata</taxon>
        <taxon>Salamandroidea</taxon>
        <taxon>Salamandridae</taxon>
        <taxon>Pleurodelinae</taxon>
        <taxon>Pleurodeles</taxon>
    </lineage>
</organism>
<name>A0AAV7QYQ8_PLEWA</name>
<comment type="caution">
    <text evidence="1">The sequence shown here is derived from an EMBL/GenBank/DDBJ whole genome shotgun (WGS) entry which is preliminary data.</text>
</comment>
<protein>
    <submittedName>
        <fullName evidence="1">Uncharacterized protein</fullName>
    </submittedName>
</protein>
<accession>A0AAV7QYQ8</accession>
<dbReference type="Proteomes" id="UP001066276">
    <property type="component" value="Chromosome 6"/>
</dbReference>
<gene>
    <name evidence="1" type="ORF">NDU88_009890</name>
</gene>
<sequence length="112" mass="12183">MSFVVSVKKEPAPGYYSEEEYSESTPDELYLMSVSASSSLKVMEPWQKKQERSLAGDAKISTKDGTSVISDGFGCGGDEVGLASQVDRAGDFKASDKDLWLASREKQCPELC</sequence>
<proteinExistence type="predicted"/>
<evidence type="ECO:0000313" key="2">
    <source>
        <dbReference type="Proteomes" id="UP001066276"/>
    </source>
</evidence>
<evidence type="ECO:0000313" key="1">
    <source>
        <dbReference type="EMBL" id="KAJ1143583.1"/>
    </source>
</evidence>
<dbReference type="EMBL" id="JANPWB010000010">
    <property type="protein sequence ID" value="KAJ1143583.1"/>
    <property type="molecule type" value="Genomic_DNA"/>
</dbReference>
<dbReference type="AlphaFoldDB" id="A0AAV7QYQ8"/>
<keyword evidence="2" id="KW-1185">Reference proteome</keyword>
<reference evidence="1" key="1">
    <citation type="journal article" date="2022" name="bioRxiv">
        <title>Sequencing and chromosome-scale assembly of the giantPleurodeles waltlgenome.</title>
        <authorList>
            <person name="Brown T."/>
            <person name="Elewa A."/>
            <person name="Iarovenko S."/>
            <person name="Subramanian E."/>
            <person name="Araus A.J."/>
            <person name="Petzold A."/>
            <person name="Susuki M."/>
            <person name="Suzuki K.-i.T."/>
            <person name="Hayashi T."/>
            <person name="Toyoda A."/>
            <person name="Oliveira C."/>
            <person name="Osipova E."/>
            <person name="Leigh N.D."/>
            <person name="Simon A."/>
            <person name="Yun M.H."/>
        </authorList>
    </citation>
    <scope>NUCLEOTIDE SEQUENCE</scope>
    <source>
        <strain evidence="1">20211129_DDA</strain>
        <tissue evidence="1">Liver</tissue>
    </source>
</reference>